<keyword evidence="3" id="KW-1185">Reference proteome</keyword>
<proteinExistence type="predicted"/>
<keyword evidence="1" id="KW-0472">Membrane</keyword>
<feature type="transmembrane region" description="Helical" evidence="1">
    <location>
        <begin position="157"/>
        <end position="174"/>
    </location>
</feature>
<feature type="transmembrane region" description="Helical" evidence="1">
    <location>
        <begin position="64"/>
        <end position="86"/>
    </location>
</feature>
<evidence type="ECO:0008006" key="4">
    <source>
        <dbReference type="Google" id="ProtNLM"/>
    </source>
</evidence>
<sequence>MSEEPDDRSHLLFPVPYRQRLRRAVPSLSEILIGGPVWALWMALSAWHALWLREHDATFHLQSVLYLYALGGFIAWPLALSAARYVARDRAVETRFAAFLLCLAVGTVATTGFLFCLDYRMFYSQWHAAAGSRMWFFQFIVTSVSAFYQFLVLGLRLYLPLGAIALVLASLWLARDGERRARFSARIPR</sequence>
<accession>A0ABS4R6M4</accession>
<dbReference type="EMBL" id="JAGILA010000008">
    <property type="protein sequence ID" value="MBP2238542.1"/>
    <property type="molecule type" value="Genomic_DNA"/>
</dbReference>
<name>A0ABS4R6M4_9HYPH</name>
<keyword evidence="1" id="KW-1133">Transmembrane helix</keyword>
<comment type="caution">
    <text evidence="2">The sequence shown here is derived from an EMBL/GenBank/DDBJ whole genome shotgun (WGS) entry which is preliminary data.</text>
</comment>
<evidence type="ECO:0000313" key="3">
    <source>
        <dbReference type="Proteomes" id="UP000730739"/>
    </source>
</evidence>
<organism evidence="2 3">
    <name type="scientific">Sinorhizobium kostiense</name>
    <dbReference type="NCBI Taxonomy" id="76747"/>
    <lineage>
        <taxon>Bacteria</taxon>
        <taxon>Pseudomonadati</taxon>
        <taxon>Pseudomonadota</taxon>
        <taxon>Alphaproteobacteria</taxon>
        <taxon>Hyphomicrobiales</taxon>
        <taxon>Rhizobiaceae</taxon>
        <taxon>Sinorhizobium/Ensifer group</taxon>
        <taxon>Sinorhizobium</taxon>
    </lineage>
</organism>
<protein>
    <recommendedName>
        <fullName evidence="4">Transmembrane protein</fullName>
    </recommendedName>
</protein>
<feature type="transmembrane region" description="Helical" evidence="1">
    <location>
        <begin position="31"/>
        <end position="52"/>
    </location>
</feature>
<dbReference type="RefSeq" id="WP_209605663.1">
    <property type="nucleotide sequence ID" value="NZ_JAGILA010000008.1"/>
</dbReference>
<gene>
    <name evidence="2" type="ORF">J2Z31_005079</name>
</gene>
<reference evidence="2 3" key="1">
    <citation type="submission" date="2021-03" db="EMBL/GenBank/DDBJ databases">
        <title>Genomic Encyclopedia of Type Strains, Phase IV (KMG-IV): sequencing the most valuable type-strain genomes for metagenomic binning, comparative biology and taxonomic classification.</title>
        <authorList>
            <person name="Goeker M."/>
        </authorList>
    </citation>
    <scope>NUCLEOTIDE SEQUENCE [LARGE SCALE GENOMIC DNA]</scope>
    <source>
        <strain evidence="2 3">DSM 13372</strain>
    </source>
</reference>
<evidence type="ECO:0000313" key="2">
    <source>
        <dbReference type="EMBL" id="MBP2238542.1"/>
    </source>
</evidence>
<evidence type="ECO:0000256" key="1">
    <source>
        <dbReference type="SAM" id="Phobius"/>
    </source>
</evidence>
<keyword evidence="1" id="KW-0812">Transmembrane</keyword>
<feature type="transmembrane region" description="Helical" evidence="1">
    <location>
        <begin position="98"/>
        <end position="122"/>
    </location>
</feature>
<dbReference type="Proteomes" id="UP000730739">
    <property type="component" value="Unassembled WGS sequence"/>
</dbReference>